<name>A0ACC1X095_MELAZ</name>
<keyword evidence="1" id="KW-0548">Nucleotidyltransferase</keyword>
<keyword evidence="1" id="KW-0808">Transferase</keyword>
<sequence>MQSENSSSAPTTPRLRHRRRSNEAIPDGSKANGGHLLVNDRNKYRSFLVRAYSTVWMIGGFALIVYMGHLYITAMVVVIQIFMARELFNLLRKAHEERDLPGFRMLNWHFFFTAMLFVYGRILSQRLVNTVTSDKFLYQFVSSLIKYHMVMCYFLYIAGFVWFILTLKKKLYKYQFGQFAWTHMILIVVFTQSSFTVANIFEGIFWFLLPALLIVINDIAAYIFGFFFGRTPLIKLSPKKTWEGFIGASVATIISAFVLANILGRFQWLTCPRKDLSTGWLNCDPGPLFKPESFRLPEWLPWKEITILPVQWHALCLGLFASIIAPFGGFFASGFKRAFKIKDFGDSIPGHGGITDRMDCQMVMAVFAYIYHQSFIVTQSLSVEMILEQILTNLTYEEQHALYMKLGQVLQERLFGNS</sequence>
<proteinExistence type="predicted"/>
<accession>A0ACC1X095</accession>
<evidence type="ECO:0000313" key="1">
    <source>
        <dbReference type="EMBL" id="KAJ4704018.1"/>
    </source>
</evidence>
<keyword evidence="2" id="KW-1185">Reference proteome</keyword>
<protein>
    <submittedName>
        <fullName evidence="1">Phosphatidate cytidylyltransferase</fullName>
    </submittedName>
</protein>
<reference evidence="1 2" key="1">
    <citation type="journal article" date="2023" name="Science">
        <title>Complex scaffold remodeling in plant triterpene biosynthesis.</title>
        <authorList>
            <person name="De La Pena R."/>
            <person name="Hodgson H."/>
            <person name="Liu J.C."/>
            <person name="Stephenson M.J."/>
            <person name="Martin A.C."/>
            <person name="Owen C."/>
            <person name="Harkess A."/>
            <person name="Leebens-Mack J."/>
            <person name="Jimenez L.E."/>
            <person name="Osbourn A."/>
            <person name="Sattely E.S."/>
        </authorList>
    </citation>
    <scope>NUCLEOTIDE SEQUENCE [LARGE SCALE GENOMIC DNA]</scope>
    <source>
        <strain evidence="2">cv. JPN11</strain>
        <tissue evidence="1">Leaf</tissue>
    </source>
</reference>
<dbReference type="EMBL" id="CM051406">
    <property type="protein sequence ID" value="KAJ4704018.1"/>
    <property type="molecule type" value="Genomic_DNA"/>
</dbReference>
<evidence type="ECO:0000313" key="2">
    <source>
        <dbReference type="Proteomes" id="UP001164539"/>
    </source>
</evidence>
<dbReference type="Proteomes" id="UP001164539">
    <property type="component" value="Chromosome 13"/>
</dbReference>
<organism evidence="1 2">
    <name type="scientific">Melia azedarach</name>
    <name type="common">Chinaberry tree</name>
    <dbReference type="NCBI Taxonomy" id="155640"/>
    <lineage>
        <taxon>Eukaryota</taxon>
        <taxon>Viridiplantae</taxon>
        <taxon>Streptophyta</taxon>
        <taxon>Embryophyta</taxon>
        <taxon>Tracheophyta</taxon>
        <taxon>Spermatophyta</taxon>
        <taxon>Magnoliopsida</taxon>
        <taxon>eudicotyledons</taxon>
        <taxon>Gunneridae</taxon>
        <taxon>Pentapetalae</taxon>
        <taxon>rosids</taxon>
        <taxon>malvids</taxon>
        <taxon>Sapindales</taxon>
        <taxon>Meliaceae</taxon>
        <taxon>Melia</taxon>
    </lineage>
</organism>
<comment type="caution">
    <text evidence="1">The sequence shown here is derived from an EMBL/GenBank/DDBJ whole genome shotgun (WGS) entry which is preliminary data.</text>
</comment>
<gene>
    <name evidence="1" type="ORF">OWV82_023840</name>
</gene>